<comment type="caution">
    <text evidence="1">The sequence shown here is derived from an EMBL/GenBank/DDBJ whole genome shotgun (WGS) entry which is preliminary data.</text>
</comment>
<proteinExistence type="predicted"/>
<dbReference type="OrthoDB" id="9991589at2759"/>
<name>A0A815CTI0_9BILA</name>
<dbReference type="EMBL" id="CAJNOQ010011915">
    <property type="protein sequence ID" value="CAF1287906.1"/>
    <property type="molecule type" value="Genomic_DNA"/>
</dbReference>
<reference evidence="1" key="1">
    <citation type="submission" date="2021-02" db="EMBL/GenBank/DDBJ databases">
        <authorList>
            <person name="Nowell W R."/>
        </authorList>
    </citation>
    <scope>NUCLEOTIDE SEQUENCE</scope>
</reference>
<evidence type="ECO:0000313" key="1">
    <source>
        <dbReference type="EMBL" id="CAF1287906.1"/>
    </source>
</evidence>
<dbReference type="Proteomes" id="UP000681722">
    <property type="component" value="Unassembled WGS sequence"/>
</dbReference>
<accession>A0A815CTI0</accession>
<keyword evidence="3" id="KW-1185">Reference proteome</keyword>
<gene>
    <name evidence="1" type="ORF">GPM918_LOCUS27885</name>
    <name evidence="2" type="ORF">SRO942_LOCUS28298</name>
</gene>
<organism evidence="1 3">
    <name type="scientific">Didymodactylos carnosus</name>
    <dbReference type="NCBI Taxonomy" id="1234261"/>
    <lineage>
        <taxon>Eukaryota</taxon>
        <taxon>Metazoa</taxon>
        <taxon>Spiralia</taxon>
        <taxon>Gnathifera</taxon>
        <taxon>Rotifera</taxon>
        <taxon>Eurotatoria</taxon>
        <taxon>Bdelloidea</taxon>
        <taxon>Philodinida</taxon>
        <taxon>Philodinidae</taxon>
        <taxon>Didymodactylos</taxon>
    </lineage>
</organism>
<evidence type="ECO:0000313" key="2">
    <source>
        <dbReference type="EMBL" id="CAF4091188.1"/>
    </source>
</evidence>
<sequence length="161" mass="18508">MMSKDLRKKISFIILRSVIQITAWPNVTESHFFVFGAPYLDKEAMFTNEIYTSNGYLLWLHTLLDVLAVAAVGLSDVLNLNTVKDRPINHGEVFWYFTPDFSFGFSPTSKINQNVADNENDDGDKCLCWCIDNKYAGGWRAGNTTNLHTNEQWRQVIFCER</sequence>
<evidence type="ECO:0000313" key="3">
    <source>
        <dbReference type="Proteomes" id="UP000663829"/>
    </source>
</evidence>
<dbReference type="Proteomes" id="UP000663829">
    <property type="component" value="Unassembled WGS sequence"/>
</dbReference>
<dbReference type="EMBL" id="CAJOBC010031186">
    <property type="protein sequence ID" value="CAF4091188.1"/>
    <property type="molecule type" value="Genomic_DNA"/>
</dbReference>
<protein>
    <submittedName>
        <fullName evidence="1">Uncharacterized protein</fullName>
    </submittedName>
</protein>
<dbReference type="AlphaFoldDB" id="A0A815CTI0"/>